<keyword evidence="2 4" id="KW-0472">Membrane</keyword>
<sequence>MRKKFPSKRKAITIGVILAGLAAPVAAQDGEIEEVVVTGSFIRGSALDAPSPVQVIDRDSIEAQGAAVIWDVIKNLEVNSGSFANPGSGERDQTEGTAQVNLRNLGENSTLTLINGKRMAPAAATTTTGGEFVNINNIPLVMTDRVEVLTDGGSALYGADAVAGVVNIIMRTDFEGLELYGDVQGVESESGAYDQTVSGIWGWASDDGDTHFVVSAERFERDKVSASSANFIDENTQFNGGISSIGTSVGIPSFGAQPNPLYFRGDIVADNIAKGGDGDAVWSDPLCTDSAGLTGIPYYVGNLREEVGERGGTCNEDVERFNFIARDTERSSFAMAFDHTFSEAAEFYSFVNYSENKILLEGGGLNNTGGSATTRGPTVFLAQPGATAPIAALQGFGINANVSSTMELGYFAPNIGLTRPTAADITNAPVDIRNGGINIPTISNPRDGIPRDGKRSNSTETNATLVQAGLRGDFDYMDRPWNYDVSVSWSATSNEQEYTAHNRRNSELAANGLGGPGCTPNGVEDFDFMGTEVFPGAGGFGVPSAWDFFGGYAQTFFPGYVLTTRESLSLALTSNNQGQGGCEFYNPFLTSQTNANVANSPELLDWMTERVLRADKRNKLMVFDALVGGEIMDMAGGPAAVAFGLQYRERNTKSRAPFLNNAGGAPNAILGYDDAGVPNEFHLVENNFECASCAFNFDNTRDTSAAFIELSLPFIENVETQIAVRYEDYGGNIGSEVSPKFAMSWRPMESLIVRGSFSQSFRAPNIDIIETGLESGSVTFKDPISSQRVRAGLDPATTQNGETEQSFTLGGPAPNVGNEYSDTFSAGFIWTPSGRLEGLSVQADAWRFEVSDRVLPQPPISAVQPEIAAFNAVVGDPNNYILNDSIGADSPVLDVPCDPNALDAQFGRDSTERLNCVVNPELYTIQTEGIGISRVFRSESANLITLTLSAINAGEIEADGVDLKLGYDWQNDWGRWRASMDYTHVNQYKLIGVPGLEEGLLDTGKFDAAGTTGDGLLVRSLPDNKGNMTFSWQRDRHGVTVINRHIGSYQDLAYDNVIQNANPLVTSLASTKIDSYDTWDIQYRYSHDWGNANLGTTNFTVGVLDMFDEEVPHRETTAGSLRYDANVFDPRGRRLYARALWSF</sequence>
<feature type="chain" id="PRO_5012765899" description="TonB-dependent receptor" evidence="6">
    <location>
        <begin position="28"/>
        <end position="1143"/>
    </location>
</feature>
<evidence type="ECO:0000313" key="9">
    <source>
        <dbReference type="EMBL" id="PCI79138.1"/>
    </source>
</evidence>
<dbReference type="Gene3D" id="2.40.170.20">
    <property type="entry name" value="TonB-dependent receptor, beta-barrel domain"/>
    <property type="match status" value="1"/>
</dbReference>
<name>A0A2A4X937_9GAMM</name>
<dbReference type="Pfam" id="PF07715">
    <property type="entry name" value="Plug"/>
    <property type="match status" value="1"/>
</dbReference>
<dbReference type="Proteomes" id="UP000218767">
    <property type="component" value="Unassembled WGS sequence"/>
</dbReference>
<comment type="similarity">
    <text evidence="4">Belongs to the TonB-dependent receptor family.</text>
</comment>
<proteinExistence type="inferred from homology"/>
<feature type="domain" description="TonB-dependent receptor plug" evidence="8">
    <location>
        <begin position="47"/>
        <end position="165"/>
    </location>
</feature>
<evidence type="ECO:0000259" key="8">
    <source>
        <dbReference type="Pfam" id="PF07715"/>
    </source>
</evidence>
<keyword evidence="3" id="KW-0998">Cell outer membrane</keyword>
<feature type="compositionally biased region" description="Basic and acidic residues" evidence="5">
    <location>
        <begin position="448"/>
        <end position="457"/>
    </location>
</feature>
<dbReference type="Pfam" id="PF00593">
    <property type="entry name" value="TonB_dep_Rec_b-barrel"/>
    <property type="match status" value="1"/>
</dbReference>
<evidence type="ECO:0000313" key="10">
    <source>
        <dbReference type="Proteomes" id="UP000218767"/>
    </source>
</evidence>
<keyword evidence="4" id="KW-0798">TonB box</keyword>
<dbReference type="PANTHER" id="PTHR47234:SF2">
    <property type="entry name" value="TONB-DEPENDENT RECEPTOR"/>
    <property type="match status" value="1"/>
</dbReference>
<dbReference type="InterPro" id="IPR000531">
    <property type="entry name" value="Beta-barrel_TonB"/>
</dbReference>
<dbReference type="EMBL" id="NVUL01000021">
    <property type="protein sequence ID" value="PCI79138.1"/>
    <property type="molecule type" value="Genomic_DNA"/>
</dbReference>
<dbReference type="AlphaFoldDB" id="A0A2A4X937"/>
<evidence type="ECO:0008006" key="11">
    <source>
        <dbReference type="Google" id="ProtNLM"/>
    </source>
</evidence>
<evidence type="ECO:0000256" key="3">
    <source>
        <dbReference type="ARBA" id="ARBA00023237"/>
    </source>
</evidence>
<organism evidence="9 10">
    <name type="scientific">SAR86 cluster bacterium</name>
    <dbReference type="NCBI Taxonomy" id="2030880"/>
    <lineage>
        <taxon>Bacteria</taxon>
        <taxon>Pseudomonadati</taxon>
        <taxon>Pseudomonadota</taxon>
        <taxon>Gammaproteobacteria</taxon>
        <taxon>SAR86 cluster</taxon>
    </lineage>
</organism>
<dbReference type="SUPFAM" id="SSF56935">
    <property type="entry name" value="Porins"/>
    <property type="match status" value="1"/>
</dbReference>
<dbReference type="PANTHER" id="PTHR47234">
    <property type="match status" value="1"/>
</dbReference>
<dbReference type="InterPro" id="IPR037066">
    <property type="entry name" value="Plug_dom_sf"/>
</dbReference>
<dbReference type="InterPro" id="IPR036942">
    <property type="entry name" value="Beta-barrel_TonB_sf"/>
</dbReference>
<feature type="region of interest" description="Disordered" evidence="5">
    <location>
        <begin position="436"/>
        <end position="460"/>
    </location>
</feature>
<dbReference type="GO" id="GO:0009279">
    <property type="term" value="C:cell outer membrane"/>
    <property type="evidence" value="ECO:0007669"/>
    <property type="project" value="UniProtKB-SubCell"/>
</dbReference>
<dbReference type="InterPro" id="IPR012910">
    <property type="entry name" value="Plug_dom"/>
</dbReference>
<comment type="caution">
    <text evidence="9">The sequence shown here is derived from an EMBL/GenBank/DDBJ whole genome shotgun (WGS) entry which is preliminary data.</text>
</comment>
<feature type="signal peptide" evidence="6">
    <location>
        <begin position="1"/>
        <end position="27"/>
    </location>
</feature>
<accession>A0A2A4X937</accession>
<keyword evidence="6" id="KW-0732">Signal</keyword>
<evidence type="ECO:0000259" key="7">
    <source>
        <dbReference type="Pfam" id="PF00593"/>
    </source>
</evidence>
<protein>
    <recommendedName>
        <fullName evidence="11">TonB-dependent receptor</fullName>
    </recommendedName>
</protein>
<reference evidence="10" key="1">
    <citation type="submission" date="2017-08" db="EMBL/GenBank/DDBJ databases">
        <title>A dynamic microbial community with high functional redundancy inhabits the cold, oxic subseafloor aquifer.</title>
        <authorList>
            <person name="Tully B.J."/>
            <person name="Wheat C.G."/>
            <person name="Glazer B.T."/>
            <person name="Huber J.A."/>
        </authorList>
    </citation>
    <scope>NUCLEOTIDE SEQUENCE [LARGE SCALE GENOMIC DNA]</scope>
</reference>
<evidence type="ECO:0000256" key="2">
    <source>
        <dbReference type="ARBA" id="ARBA00023136"/>
    </source>
</evidence>
<gene>
    <name evidence="9" type="ORF">COB20_05485</name>
</gene>
<evidence type="ECO:0000256" key="6">
    <source>
        <dbReference type="SAM" id="SignalP"/>
    </source>
</evidence>
<feature type="domain" description="TonB-dependent receptor-like beta-barrel" evidence="7">
    <location>
        <begin position="553"/>
        <end position="1095"/>
    </location>
</feature>
<dbReference type="Gene3D" id="2.170.130.10">
    <property type="entry name" value="TonB-dependent receptor, plug domain"/>
    <property type="match status" value="1"/>
</dbReference>
<evidence type="ECO:0000256" key="5">
    <source>
        <dbReference type="SAM" id="MobiDB-lite"/>
    </source>
</evidence>
<evidence type="ECO:0000256" key="1">
    <source>
        <dbReference type="ARBA" id="ARBA00004442"/>
    </source>
</evidence>
<comment type="subcellular location">
    <subcellularLocation>
        <location evidence="1 4">Cell outer membrane</location>
    </subcellularLocation>
</comment>
<evidence type="ECO:0000256" key="4">
    <source>
        <dbReference type="RuleBase" id="RU003357"/>
    </source>
</evidence>